<evidence type="ECO:0000256" key="2">
    <source>
        <dbReference type="ARBA" id="ARBA00022801"/>
    </source>
</evidence>
<sequence>MKKTIYPLTKKTIYPVILLALLLLVSCKSKKNMVASLPRPVLHTDSIYPDTTNAIAGLFAPDHSKLKALAVSKNKKQHTKKKETDTDAYESDRMLRGTQITSSSVDVSSVYTGVDRVVKYDFTHRDVPEAFEGFRIAFISDLHYKSLLKEKGLNDLVRLLIAQKADVLLMGGDYQEGCEYVEPLFSALARVKTPMGTYGVMGNNDYERCHDDIVNTMKHYGMHPLEHEVDTLRKDGQQIIIAGVRNPFDLGRNGVSPTLALSPKDFVILLVHTPDYIEDVSVVNTDLALAGHTHGGQVRVFGVAPALNSHYGNRFITGLAYNTAKTPLIITNGIGTSKLPIRVGAPAEIIVITLHRLTE</sequence>
<accession>A0A1Y4VNX3</accession>
<dbReference type="GO" id="GO:0046872">
    <property type="term" value="F:metal ion binding"/>
    <property type="evidence" value="ECO:0007669"/>
    <property type="project" value="UniProtKB-KW"/>
</dbReference>
<dbReference type="InterPro" id="IPR051158">
    <property type="entry name" value="Metallophosphoesterase_sf"/>
</dbReference>
<reference evidence="5" key="1">
    <citation type="submission" date="2017-04" db="EMBL/GenBank/DDBJ databases">
        <title>Function of individual gut microbiota members based on whole genome sequencing of pure cultures obtained from chicken caecum.</title>
        <authorList>
            <person name="Medvecky M."/>
            <person name="Cejkova D."/>
            <person name="Polansky O."/>
            <person name="Karasova D."/>
            <person name="Kubasova T."/>
            <person name="Cizek A."/>
            <person name="Rychlik I."/>
        </authorList>
    </citation>
    <scope>NUCLEOTIDE SEQUENCE [LARGE SCALE GENOMIC DNA]</scope>
    <source>
        <strain evidence="5">An109</strain>
    </source>
</reference>
<dbReference type="GO" id="GO:0016020">
    <property type="term" value="C:membrane"/>
    <property type="evidence" value="ECO:0007669"/>
    <property type="project" value="GOC"/>
</dbReference>
<dbReference type="PANTHER" id="PTHR31302">
    <property type="entry name" value="TRANSMEMBRANE PROTEIN WITH METALLOPHOSPHOESTERASE DOMAIN-RELATED"/>
    <property type="match status" value="1"/>
</dbReference>
<evidence type="ECO:0000256" key="1">
    <source>
        <dbReference type="ARBA" id="ARBA00022723"/>
    </source>
</evidence>
<dbReference type="AlphaFoldDB" id="A0A1Y4VNX3"/>
<feature type="domain" description="Calcineurin-like phosphoesterase" evidence="3">
    <location>
        <begin position="134"/>
        <end position="295"/>
    </location>
</feature>
<keyword evidence="1" id="KW-0479">Metal-binding</keyword>
<evidence type="ECO:0000313" key="5">
    <source>
        <dbReference type="Proteomes" id="UP000196036"/>
    </source>
</evidence>
<dbReference type="GO" id="GO:0008758">
    <property type="term" value="F:UDP-2,3-diacylglucosamine hydrolase activity"/>
    <property type="evidence" value="ECO:0007669"/>
    <property type="project" value="TreeGrafter"/>
</dbReference>
<dbReference type="GO" id="GO:0009245">
    <property type="term" value="P:lipid A biosynthetic process"/>
    <property type="evidence" value="ECO:0007669"/>
    <property type="project" value="TreeGrafter"/>
</dbReference>
<dbReference type="PROSITE" id="PS51257">
    <property type="entry name" value="PROKAR_LIPOPROTEIN"/>
    <property type="match status" value="1"/>
</dbReference>
<name>A0A1Y4VNX3_9BACE</name>
<protein>
    <submittedName>
        <fullName evidence="4">Phosphohydrolase</fullName>
    </submittedName>
</protein>
<dbReference type="PANTHER" id="PTHR31302:SF31">
    <property type="entry name" value="PHOSPHODIESTERASE YAEI"/>
    <property type="match status" value="1"/>
</dbReference>
<dbReference type="RefSeq" id="WP_087317917.1">
    <property type="nucleotide sequence ID" value="NZ_NFLW01000009.1"/>
</dbReference>
<evidence type="ECO:0000313" key="4">
    <source>
        <dbReference type="EMBL" id="OUQ71701.1"/>
    </source>
</evidence>
<gene>
    <name evidence="4" type="ORF">B5E52_06880</name>
</gene>
<organism evidence="4 5">
    <name type="scientific">Bacteroides xylanisolvens</name>
    <dbReference type="NCBI Taxonomy" id="371601"/>
    <lineage>
        <taxon>Bacteria</taxon>
        <taxon>Pseudomonadati</taxon>
        <taxon>Bacteroidota</taxon>
        <taxon>Bacteroidia</taxon>
        <taxon>Bacteroidales</taxon>
        <taxon>Bacteroidaceae</taxon>
        <taxon>Bacteroides</taxon>
    </lineage>
</organism>
<dbReference type="Gene3D" id="3.60.21.10">
    <property type="match status" value="1"/>
</dbReference>
<dbReference type="InterPro" id="IPR004843">
    <property type="entry name" value="Calcineurin-like_PHP"/>
</dbReference>
<dbReference type="EMBL" id="NFLW01000009">
    <property type="protein sequence ID" value="OUQ71701.1"/>
    <property type="molecule type" value="Genomic_DNA"/>
</dbReference>
<dbReference type="InterPro" id="IPR029052">
    <property type="entry name" value="Metallo-depent_PP-like"/>
</dbReference>
<keyword evidence="2 4" id="KW-0378">Hydrolase</keyword>
<dbReference type="Pfam" id="PF00149">
    <property type="entry name" value="Metallophos"/>
    <property type="match status" value="1"/>
</dbReference>
<evidence type="ECO:0000259" key="3">
    <source>
        <dbReference type="Pfam" id="PF00149"/>
    </source>
</evidence>
<comment type="caution">
    <text evidence="4">The sequence shown here is derived from an EMBL/GenBank/DDBJ whole genome shotgun (WGS) entry which is preliminary data.</text>
</comment>
<dbReference type="Proteomes" id="UP000196036">
    <property type="component" value="Unassembled WGS sequence"/>
</dbReference>
<dbReference type="SUPFAM" id="SSF56300">
    <property type="entry name" value="Metallo-dependent phosphatases"/>
    <property type="match status" value="1"/>
</dbReference>
<dbReference type="FunFam" id="3.60.21.10:FF:000115">
    <property type="entry name" value="Putative metallophosphoesterase"/>
    <property type="match status" value="1"/>
</dbReference>
<dbReference type="CDD" id="cd07385">
    <property type="entry name" value="MPP_YkuE_C"/>
    <property type="match status" value="1"/>
</dbReference>
<proteinExistence type="predicted"/>